<dbReference type="InterPro" id="IPR000184">
    <property type="entry name" value="Bac_surfAg_D15"/>
</dbReference>
<comment type="caution">
    <text evidence="7">The sequence shown here is derived from an EMBL/GenBank/DDBJ whole genome shotgun (WGS) entry which is preliminary data.</text>
</comment>
<comment type="subcellular location">
    <subcellularLocation>
        <location evidence="1">Membrane</location>
    </subcellularLocation>
</comment>
<sequence length="587" mass="66292">MKNLLVCIFCFAAVSVAAEELASASRWNTSVKPYKFELQGELVRTLNEYRDSVNLSGISLEKSRQIRAETERLRLLLRSRGYYQASIESEWPEGEARPDYQIILGDRFTISSIELEGNFQPVDDKWQTLKVGDDLSATDVVSQQTKLKSYIEDQACYYNINVSHKVVLDEAQRSGALTLVAYVADPAEFGTVSFTGEDEDKQSFLLRSSGIKPGQCYKASSVDSAVISLLDVGLYSRVKPTSIRTADGNVDVNFRLTKKKKRTLSASIGWETEAGPIAGAGWLHRDLFSSAQSLELELSVQETNQTASATVIIPSFFDRRNRLNWENTVEHDTSDYETYTLSSTTTLERQASSTSYYEYGIGFSQENENVDGDWDNYHQIRLPLLYRYDTVEDPFDPETGYRLSFELEPVWDIDDNFTPFLLTGIGVQTFYELDPRLTIANRVKWSSLWYGDYFGSTQENIPESEWLTAGGSTSIRGYAYESIELAEKYEADDDDAGDIAGATQRWISNNELRFRLSESWGLVTFFDVGSVSEEINPLNQDIWYAGAGAGIRFYTSFTPIRLDVAFPLNPRDEDESFIVYVSLGQAF</sequence>
<evidence type="ECO:0000313" key="7">
    <source>
        <dbReference type="EMBL" id="TCS40361.1"/>
    </source>
</evidence>
<reference evidence="7 8" key="1">
    <citation type="submission" date="2019-03" db="EMBL/GenBank/DDBJ databases">
        <title>Genomic Encyclopedia of Archaeal and Bacterial Type Strains, Phase II (KMG-II): from individual species to whole genera.</title>
        <authorList>
            <person name="Goeker M."/>
        </authorList>
    </citation>
    <scope>NUCLEOTIDE SEQUENCE [LARGE SCALE GENOMIC DNA]</scope>
    <source>
        <strain evidence="7 8">DSM 15388</strain>
    </source>
</reference>
<dbReference type="Gene3D" id="3.10.20.310">
    <property type="entry name" value="membrane protein fhac"/>
    <property type="match status" value="1"/>
</dbReference>
<organism evidence="7 8">
    <name type="scientific">Reinekea marinisedimentorum</name>
    <dbReference type="NCBI Taxonomy" id="230495"/>
    <lineage>
        <taxon>Bacteria</taxon>
        <taxon>Pseudomonadati</taxon>
        <taxon>Pseudomonadota</taxon>
        <taxon>Gammaproteobacteria</taxon>
        <taxon>Oceanospirillales</taxon>
        <taxon>Saccharospirillaceae</taxon>
        <taxon>Reinekea</taxon>
    </lineage>
</organism>
<gene>
    <name evidence="7" type="ORF">BCF53_10970</name>
</gene>
<dbReference type="GO" id="GO:0019867">
    <property type="term" value="C:outer membrane"/>
    <property type="evidence" value="ECO:0007669"/>
    <property type="project" value="InterPro"/>
</dbReference>
<evidence type="ECO:0000259" key="6">
    <source>
        <dbReference type="Pfam" id="PF07244"/>
    </source>
</evidence>
<name>A0A4R3I5G8_9GAMM</name>
<dbReference type="EMBL" id="SLZR01000009">
    <property type="protein sequence ID" value="TCS40361.1"/>
    <property type="molecule type" value="Genomic_DNA"/>
</dbReference>
<dbReference type="PANTHER" id="PTHR12815:SF42">
    <property type="entry name" value="BACTERIAL SURFACE ANTIGEN (D15) DOMAIN-CONTAINING PROTEIN"/>
    <property type="match status" value="1"/>
</dbReference>
<dbReference type="OrthoDB" id="9803054at2"/>
<dbReference type="AlphaFoldDB" id="A0A4R3I5G8"/>
<feature type="domain" description="POTRA" evidence="6">
    <location>
        <begin position="189"/>
        <end position="258"/>
    </location>
</feature>
<accession>A0A4R3I5G8</accession>
<dbReference type="PANTHER" id="PTHR12815">
    <property type="entry name" value="SORTING AND ASSEMBLY MACHINERY SAMM50 PROTEIN FAMILY MEMBER"/>
    <property type="match status" value="1"/>
</dbReference>
<dbReference type="InterPro" id="IPR039910">
    <property type="entry name" value="D15-like"/>
</dbReference>
<dbReference type="RefSeq" id="WP_132701873.1">
    <property type="nucleotide sequence ID" value="NZ_SLZR01000009.1"/>
</dbReference>
<dbReference type="Gene3D" id="2.40.160.50">
    <property type="entry name" value="membrane protein fhac: a member of the omp85/tpsb transporter family"/>
    <property type="match status" value="1"/>
</dbReference>
<evidence type="ECO:0000256" key="3">
    <source>
        <dbReference type="ARBA" id="ARBA00023136"/>
    </source>
</evidence>
<dbReference type="Pfam" id="PF01103">
    <property type="entry name" value="Omp85"/>
    <property type="match status" value="1"/>
</dbReference>
<proteinExistence type="predicted"/>
<evidence type="ECO:0000259" key="5">
    <source>
        <dbReference type="Pfam" id="PF01103"/>
    </source>
</evidence>
<keyword evidence="2" id="KW-1134">Transmembrane beta strand</keyword>
<dbReference type="Pfam" id="PF07244">
    <property type="entry name" value="POTRA"/>
    <property type="match status" value="1"/>
</dbReference>
<keyword evidence="8" id="KW-1185">Reference proteome</keyword>
<feature type="chain" id="PRO_5020233971" evidence="4">
    <location>
        <begin position="18"/>
        <end position="587"/>
    </location>
</feature>
<keyword evidence="3" id="KW-0472">Membrane</keyword>
<dbReference type="Proteomes" id="UP000295793">
    <property type="component" value="Unassembled WGS sequence"/>
</dbReference>
<evidence type="ECO:0000256" key="4">
    <source>
        <dbReference type="SAM" id="SignalP"/>
    </source>
</evidence>
<evidence type="ECO:0000256" key="2">
    <source>
        <dbReference type="ARBA" id="ARBA00022452"/>
    </source>
</evidence>
<dbReference type="InterPro" id="IPR010827">
    <property type="entry name" value="BamA/TamA_POTRA"/>
</dbReference>
<keyword evidence="2" id="KW-0812">Transmembrane</keyword>
<evidence type="ECO:0000256" key="1">
    <source>
        <dbReference type="ARBA" id="ARBA00004370"/>
    </source>
</evidence>
<evidence type="ECO:0000313" key="8">
    <source>
        <dbReference type="Proteomes" id="UP000295793"/>
    </source>
</evidence>
<feature type="domain" description="Bacterial surface antigen (D15)" evidence="5">
    <location>
        <begin position="289"/>
        <end position="587"/>
    </location>
</feature>
<keyword evidence="4" id="KW-0732">Signal</keyword>
<protein>
    <submittedName>
        <fullName evidence="7">Outer membrane translocation and assembly module TamA</fullName>
    </submittedName>
</protein>
<feature type="signal peptide" evidence="4">
    <location>
        <begin position="1"/>
        <end position="17"/>
    </location>
</feature>